<evidence type="ECO:0000259" key="3">
    <source>
        <dbReference type="Pfam" id="PF13847"/>
    </source>
</evidence>
<feature type="binding site" evidence="2">
    <location>
        <position position="80"/>
    </location>
    <ligand>
        <name>S-adenosyl-L-methionine</name>
        <dbReference type="ChEBI" id="CHEBI:59789"/>
    </ligand>
</feature>
<dbReference type="eggNOG" id="COG2226">
    <property type="taxonomic scope" value="Bacteria"/>
</dbReference>
<dbReference type="SUPFAM" id="SSF53335">
    <property type="entry name" value="S-adenosyl-L-methionine-dependent methyltransferases"/>
    <property type="match status" value="1"/>
</dbReference>
<dbReference type="STRING" id="1007103.GCA_000213315_06284"/>
<dbReference type="Gene3D" id="3.40.50.150">
    <property type="entry name" value="Vaccinia Virus protein VP39"/>
    <property type="match status" value="1"/>
</dbReference>
<dbReference type="GO" id="GO:0008168">
    <property type="term" value="F:methyltransferase activity"/>
    <property type="evidence" value="ECO:0007669"/>
    <property type="project" value="InterPro"/>
</dbReference>
<dbReference type="InterPro" id="IPR025714">
    <property type="entry name" value="Methyltranfer_dom"/>
</dbReference>
<evidence type="ECO:0000313" key="6">
    <source>
        <dbReference type="Proteomes" id="UP000076563"/>
    </source>
</evidence>
<keyword evidence="1" id="KW-0479">Metal-binding</keyword>
<dbReference type="Pfam" id="PF21302">
    <property type="entry name" value="Zn_ribbon_RlmA"/>
    <property type="match status" value="1"/>
</dbReference>
<dbReference type="EMBL" id="LQRA01000055">
    <property type="protein sequence ID" value="KZE78492.1"/>
    <property type="molecule type" value="Genomic_DNA"/>
</dbReference>
<evidence type="ECO:0000259" key="4">
    <source>
        <dbReference type="Pfam" id="PF21302"/>
    </source>
</evidence>
<evidence type="ECO:0000256" key="2">
    <source>
        <dbReference type="PIRSR" id="PIRSR018249-2"/>
    </source>
</evidence>
<dbReference type="InterPro" id="IPR016718">
    <property type="entry name" value="rRNA_m1G-MeTrfase_A_prd"/>
</dbReference>
<protein>
    <submittedName>
        <fullName evidence="5">Uncharacterized protein</fullName>
    </submittedName>
</protein>
<dbReference type="RefSeq" id="WP_063182576.1">
    <property type="nucleotide sequence ID" value="NZ_LQRA01000055.1"/>
</dbReference>
<proteinExistence type="predicted"/>
<dbReference type="OrthoDB" id="5522265at2"/>
<dbReference type="AlphaFoldDB" id="A0A165R411"/>
<dbReference type="InterPro" id="IPR048647">
    <property type="entry name" value="RlmA_N"/>
</dbReference>
<dbReference type="InterPro" id="IPR029063">
    <property type="entry name" value="SAM-dependent_MTases_sf"/>
</dbReference>
<dbReference type="GO" id="GO:0046872">
    <property type="term" value="F:metal ion binding"/>
    <property type="evidence" value="ECO:0007669"/>
    <property type="project" value="UniProtKB-KW"/>
</dbReference>
<comment type="caution">
    <text evidence="5">The sequence shown here is derived from an EMBL/GenBank/DDBJ whole genome shotgun (WGS) entry which is preliminary data.</text>
</comment>
<organism evidence="5 6">
    <name type="scientific">Paenibacillus elgii</name>
    <dbReference type="NCBI Taxonomy" id="189691"/>
    <lineage>
        <taxon>Bacteria</taxon>
        <taxon>Bacillati</taxon>
        <taxon>Bacillota</taxon>
        <taxon>Bacilli</taxon>
        <taxon>Bacillales</taxon>
        <taxon>Paenibacillaceae</taxon>
        <taxon>Paenibacillus</taxon>
    </lineage>
</organism>
<keyword evidence="1" id="KW-0862">Zinc</keyword>
<sequence>MLKKIDAAARLIGRYSSLFQCPVCGLAMEMNENRTLLCRNRHGFDTAKPGYISLLTRAVKSDYGKTMFEARNLVCRSGFFQPLIERIGQTILTNISGGGLEPITVLDAGCGEGSQLAQLAEVWKRETPTGFLGAGLDLSKEGVAIAAREYAGFIWCVGDLARSPFRDQSFDVILNVLSASNYGEFSRLLSKDGMLIKVIPGSEHLRQLRHVLYDRSPRQAYSNEKTRALFMRHFDMLDERQIRYDVTLQKELLEPLVRMTPLSWGARDEQLQQALQLAIREITADFTVLVGRAKVQ</sequence>
<feature type="binding site" evidence="1">
    <location>
        <position position="42"/>
    </location>
    <ligand>
        <name>Zn(2+)</name>
        <dbReference type="ChEBI" id="CHEBI:29105"/>
    </ligand>
</feature>
<dbReference type="Proteomes" id="UP000076563">
    <property type="component" value="Unassembled WGS sequence"/>
</dbReference>
<feature type="binding site" evidence="2">
    <location>
        <begin position="112"/>
        <end position="113"/>
    </location>
    <ligand>
        <name>S-adenosyl-L-methionine</name>
        <dbReference type="ChEBI" id="CHEBI:59789"/>
    </ligand>
</feature>
<feature type="binding site" evidence="1">
    <location>
        <position position="24"/>
    </location>
    <ligand>
        <name>Zn(2+)</name>
        <dbReference type="ChEBI" id="CHEBI:29105"/>
    </ligand>
</feature>
<feature type="binding site" evidence="1">
    <location>
        <position position="21"/>
    </location>
    <ligand>
        <name>Zn(2+)</name>
        <dbReference type="ChEBI" id="CHEBI:29105"/>
    </ligand>
</feature>
<keyword evidence="2" id="KW-0949">S-adenosyl-L-methionine</keyword>
<feature type="domain" description="Methyltransferase" evidence="3">
    <location>
        <begin position="104"/>
        <end position="196"/>
    </location>
</feature>
<accession>A0A165R411</accession>
<reference evidence="6" key="1">
    <citation type="submission" date="2016-01" db="EMBL/GenBank/DDBJ databases">
        <title>Draft genome of Chromobacterium sp. F49.</title>
        <authorList>
            <person name="Hong K.W."/>
        </authorList>
    </citation>
    <scope>NUCLEOTIDE SEQUENCE [LARGE SCALE GENOMIC DNA]</scope>
    <source>
        <strain evidence="6">M63</strain>
    </source>
</reference>
<feature type="binding site" evidence="1">
    <location>
        <position position="38"/>
    </location>
    <ligand>
        <name>Zn(2+)</name>
        <dbReference type="ChEBI" id="CHEBI:29105"/>
    </ligand>
</feature>
<dbReference type="PIRSF" id="PIRSF018249">
    <property type="entry name" value="MyrA_prd"/>
    <property type="match status" value="1"/>
</dbReference>
<feature type="binding site" evidence="2">
    <location>
        <position position="204"/>
    </location>
    <ligand>
        <name>S-adenosyl-L-methionine</name>
        <dbReference type="ChEBI" id="CHEBI:59789"/>
    </ligand>
</feature>
<gene>
    <name evidence="5" type="ORF">AV654_01670</name>
</gene>
<keyword evidence="6" id="KW-1185">Reference proteome</keyword>
<feature type="domain" description="23S rRNA (guanine(745)-N(1))-methyltransferase N-terminal" evidence="4">
    <location>
        <begin position="19"/>
        <end position="55"/>
    </location>
</feature>
<dbReference type="Pfam" id="PF13847">
    <property type="entry name" value="Methyltransf_31"/>
    <property type="match status" value="1"/>
</dbReference>
<name>A0A165R411_9BACL</name>
<evidence type="ECO:0000313" key="5">
    <source>
        <dbReference type="EMBL" id="KZE78492.1"/>
    </source>
</evidence>
<evidence type="ECO:0000256" key="1">
    <source>
        <dbReference type="PIRSR" id="PIRSR018249-1"/>
    </source>
</evidence>